<evidence type="ECO:0000256" key="2">
    <source>
        <dbReference type="ARBA" id="ARBA00023315"/>
    </source>
</evidence>
<gene>
    <name evidence="4" type="ORF">EA26_12165</name>
</gene>
<protein>
    <recommendedName>
        <fullName evidence="3">Beta-ketoacyl-[acyl-carrier-protein] synthase III C-terminal domain-containing protein</fullName>
    </recommendedName>
</protein>
<dbReference type="PANTHER" id="PTHR34069">
    <property type="entry name" value="3-OXOACYL-[ACYL-CARRIER-PROTEIN] SYNTHASE 3"/>
    <property type="match status" value="1"/>
</dbReference>
<comment type="caution">
    <text evidence="4">The sequence shown here is derived from an EMBL/GenBank/DDBJ whole genome shotgun (WGS) entry which is preliminary data.</text>
</comment>
<dbReference type="GeneID" id="43683919"/>
<name>A0A099MBU9_9VIBR</name>
<dbReference type="RefSeq" id="WP_039427709.1">
    <property type="nucleotide sequence ID" value="NZ_CP061844.1"/>
</dbReference>
<keyword evidence="1" id="KW-0808">Transferase</keyword>
<dbReference type="Pfam" id="PF08541">
    <property type="entry name" value="ACP_syn_III_C"/>
    <property type="match status" value="1"/>
</dbReference>
<dbReference type="AlphaFoldDB" id="A0A099MBU9"/>
<dbReference type="eggNOG" id="COG0332">
    <property type="taxonomic scope" value="Bacteria"/>
</dbReference>
<organism evidence="4 5">
    <name type="scientific">Vibrio navarrensis</name>
    <dbReference type="NCBI Taxonomy" id="29495"/>
    <lineage>
        <taxon>Bacteria</taxon>
        <taxon>Pseudomonadati</taxon>
        <taxon>Pseudomonadota</taxon>
        <taxon>Gammaproteobacteria</taxon>
        <taxon>Vibrionales</taxon>
        <taxon>Vibrionaceae</taxon>
        <taxon>Vibrio</taxon>
    </lineage>
</organism>
<feature type="domain" description="Beta-ketoacyl-[acyl-carrier-protein] synthase III C-terminal" evidence="3">
    <location>
        <begin position="242"/>
        <end position="329"/>
    </location>
</feature>
<dbReference type="EMBL" id="JMCG01000001">
    <property type="protein sequence ID" value="KGK12026.1"/>
    <property type="molecule type" value="Genomic_DNA"/>
</dbReference>
<sequence length="331" mass="37147">MRDTPSFPDIISIGCYLAPRKSVARALISGEYDSESHLKTNYREICCETELFPSEMALKAMNIHRHEKEDISTLIYCHLHHQGGTFLWSPASYLSSYFSVENGVCCFNLNQGCNGLMIALEQVCQQNFSHHHYLLVASDRFDGTNFNRWKSDYGIIYGDAAVSILVGPPGEGAYAIEGMKTVWKHKLEALHRFTDIRSDDPHEFYDIKKSKKSYLNLHGNENLRLSTLKSIELAIHQVMVSASVSLHDIQHVFLPNLGSGLIESSYLPALGELVNKTHFDFGQNSGHLGCSDIFAHLYTLDNENRIKSGELILAISAGAGFSWTACLLRKR</sequence>
<dbReference type="GO" id="GO:0016746">
    <property type="term" value="F:acyltransferase activity"/>
    <property type="evidence" value="ECO:0007669"/>
    <property type="project" value="UniProtKB-KW"/>
</dbReference>
<dbReference type="CDD" id="cd00827">
    <property type="entry name" value="init_cond_enzymes"/>
    <property type="match status" value="1"/>
</dbReference>
<reference evidence="4 5" key="1">
    <citation type="submission" date="2014-04" db="EMBL/GenBank/DDBJ databases">
        <title>Genome sequencing of Vibrio navarrensis strains.</title>
        <authorList>
            <person name="Gladney L.M."/>
            <person name="Katz L.S."/>
            <person name="Marino-Ramirez L."/>
            <person name="Jordan I.K."/>
        </authorList>
    </citation>
    <scope>NUCLEOTIDE SEQUENCE [LARGE SCALE GENOMIC DNA]</scope>
    <source>
        <strain evidence="4 5">ATCC 51183</strain>
    </source>
</reference>
<evidence type="ECO:0000259" key="3">
    <source>
        <dbReference type="Pfam" id="PF08541"/>
    </source>
</evidence>
<accession>A0A099MBU9</accession>
<dbReference type="InterPro" id="IPR013747">
    <property type="entry name" value="ACP_syn_III_C"/>
</dbReference>
<dbReference type="InterPro" id="IPR016039">
    <property type="entry name" value="Thiolase-like"/>
</dbReference>
<keyword evidence="5" id="KW-1185">Reference proteome</keyword>
<dbReference type="PANTHER" id="PTHR34069:SF2">
    <property type="entry name" value="BETA-KETOACYL-[ACYL-CARRIER-PROTEIN] SYNTHASE III"/>
    <property type="match status" value="1"/>
</dbReference>
<evidence type="ECO:0000313" key="4">
    <source>
        <dbReference type="EMBL" id="KGK12026.1"/>
    </source>
</evidence>
<evidence type="ECO:0000313" key="5">
    <source>
        <dbReference type="Proteomes" id="UP000029994"/>
    </source>
</evidence>
<keyword evidence="2" id="KW-0012">Acyltransferase</keyword>
<dbReference type="STRING" id="29495.EA26_12165"/>
<dbReference type="GO" id="GO:0044550">
    <property type="term" value="P:secondary metabolite biosynthetic process"/>
    <property type="evidence" value="ECO:0007669"/>
    <property type="project" value="TreeGrafter"/>
</dbReference>
<dbReference type="Gene3D" id="3.40.47.10">
    <property type="match status" value="2"/>
</dbReference>
<dbReference type="SUPFAM" id="SSF53901">
    <property type="entry name" value="Thiolase-like"/>
    <property type="match status" value="1"/>
</dbReference>
<proteinExistence type="predicted"/>
<evidence type="ECO:0000256" key="1">
    <source>
        <dbReference type="ARBA" id="ARBA00022679"/>
    </source>
</evidence>
<dbReference type="Proteomes" id="UP000029994">
    <property type="component" value="Unassembled WGS sequence"/>
</dbReference>